<dbReference type="Proteomes" id="UP000293874">
    <property type="component" value="Unassembled WGS sequence"/>
</dbReference>
<feature type="domain" description="Secretion system C-terminal sorting" evidence="1">
    <location>
        <begin position="918"/>
        <end position="989"/>
    </location>
</feature>
<name>A0A4Q7MCN1_9BACT</name>
<evidence type="ECO:0000259" key="1">
    <source>
        <dbReference type="Pfam" id="PF18962"/>
    </source>
</evidence>
<dbReference type="Pfam" id="PF18962">
    <property type="entry name" value="Por_Secre_tail"/>
    <property type="match status" value="1"/>
</dbReference>
<comment type="caution">
    <text evidence="3">The sequence shown here is derived from an EMBL/GenBank/DDBJ whole genome shotgun (WGS) entry which is preliminary data.</text>
</comment>
<protein>
    <submittedName>
        <fullName evidence="3">Putative secreted protein (Por secretion system target)</fullName>
    </submittedName>
</protein>
<dbReference type="Gene3D" id="2.60.40.10">
    <property type="entry name" value="Immunoglobulins"/>
    <property type="match status" value="1"/>
</dbReference>
<dbReference type="AlphaFoldDB" id="A0A4Q7MCN1"/>
<dbReference type="InterPro" id="IPR026444">
    <property type="entry name" value="Secre_tail"/>
</dbReference>
<keyword evidence="4" id="KW-1185">Reference proteome</keyword>
<dbReference type="InterPro" id="IPR058897">
    <property type="entry name" value="PAPPA_SD_C"/>
</dbReference>
<dbReference type="InterPro" id="IPR013783">
    <property type="entry name" value="Ig-like_fold"/>
</dbReference>
<gene>
    <name evidence="3" type="ORF">EV199_5913</name>
</gene>
<evidence type="ECO:0000313" key="3">
    <source>
        <dbReference type="EMBL" id="RZS65157.1"/>
    </source>
</evidence>
<reference evidence="3 4" key="1">
    <citation type="submission" date="2019-02" db="EMBL/GenBank/DDBJ databases">
        <title>Genomic Encyclopedia of Type Strains, Phase IV (KMG-IV): sequencing the most valuable type-strain genomes for metagenomic binning, comparative biology and taxonomic classification.</title>
        <authorList>
            <person name="Goeker M."/>
        </authorList>
    </citation>
    <scope>NUCLEOTIDE SEQUENCE [LARGE SCALE GENOMIC DNA]</scope>
    <source>
        <strain evidence="3 4">DSM 18116</strain>
    </source>
</reference>
<dbReference type="Pfam" id="PF25900">
    <property type="entry name" value="PAPPA"/>
    <property type="match status" value="1"/>
</dbReference>
<organism evidence="3 4">
    <name type="scientific">Pseudobacter ginsenosidimutans</name>
    <dbReference type="NCBI Taxonomy" id="661488"/>
    <lineage>
        <taxon>Bacteria</taxon>
        <taxon>Pseudomonadati</taxon>
        <taxon>Bacteroidota</taxon>
        <taxon>Chitinophagia</taxon>
        <taxon>Chitinophagales</taxon>
        <taxon>Chitinophagaceae</taxon>
        <taxon>Pseudobacter</taxon>
    </lineage>
</organism>
<feature type="domain" description="Pappalysin-1 SD scarf" evidence="2">
    <location>
        <begin position="25"/>
        <end position="164"/>
    </location>
</feature>
<proteinExistence type="predicted"/>
<dbReference type="OrthoDB" id="666207at2"/>
<accession>A0A4Q7MCN1</accession>
<dbReference type="NCBIfam" id="TIGR04183">
    <property type="entry name" value="Por_Secre_tail"/>
    <property type="match status" value="1"/>
</dbReference>
<evidence type="ECO:0000259" key="2">
    <source>
        <dbReference type="Pfam" id="PF25900"/>
    </source>
</evidence>
<dbReference type="RefSeq" id="WP_130544389.1">
    <property type="nucleotide sequence ID" value="NZ_CP042431.1"/>
</dbReference>
<evidence type="ECO:0000313" key="4">
    <source>
        <dbReference type="Proteomes" id="UP000293874"/>
    </source>
</evidence>
<dbReference type="EMBL" id="SGXA01000006">
    <property type="protein sequence ID" value="RZS65157.1"/>
    <property type="molecule type" value="Genomic_DNA"/>
</dbReference>
<sequence>MKIIFTITFVFCFLFNIDVSGQIRYANLVPAWSSQYSSGSYSAQQAIGEPNTTLCSDAGTAWCPSTSAGFREWLELEYNNPAPVNRIFVYETLSPGAVDTVYVMNPNTQQWEKVYEATAANLPACSRILSVVFPTTSFPVSKVRIALNTTLVDGWNEIDAVGIANFSDGGVIGSDQTICGTAQPVAFTNIDAAYNGNPAVVYQWQDSTENGSWQSVTGANAVTYQAPPISNTTWYRRAATLNGVTAYSNSVKLSLIQAGDASEFPLNKWNFYAYQTNNIDLIGADYRGFYSREVLDFNTINDWHYLASPASATGYQGCAVPVDHFATVARRKGFIAGNYVLNIPNFTNKLRIYINGVLISNLTCCAASVSLGSLDENSEVELRLLDEGGHSYMNAEFRMSGLNGGDIGEPQALCMSETPALLVSNKDAFGGSAPASITYQWQDSVANGSWTNIANAVNKTYQAGVLSVTTWFRRKASDNSGAIAYSDEIKISVNSLQGDTAVYGNQSWNVYAFNGSDITLTTNSYRGFYTNAGLAVNTNNSFPPHLSPSAAANYNGCPVNNDNFVISARRQGFPAGKYKLNIGNVDDEMMLLINGVVVFSAQASNITIGELDENSKVELRLRETNNAASMDVTFVRIENSVADYTNINCNFYYLHFVNQNIWYDFTDASGNLVLSLHPNGNNLGTMELYTKHFGTGAASIPGTSTRKFLPRNFKLSSVTHPNSFPTPVKIRLYYKNSEFADYKTAINKPVLTLNDLALVHYKGVSEDCEFGNNQGLGVELASPVLGNIAGTGFYLEASTTSFSEFSVSQSNASLPVSLTSFNAKLVMDKVVLNWSTAQELENKGFEIERSTDGRNFVKIGWVDGNGNSHSTIRYDFTDASPLAGRNFYRLRQVDIDGNFSYSEIIAVSTVNATRLSVSPNPVSNMLYIEYDVKNNASLAIMDLQGRVLWKYQGQGTSSLISVPVQQLANGVYFLESRDKQGRRQTQKFVKQ</sequence>